<dbReference type="InterPro" id="IPR023393">
    <property type="entry name" value="START-like_dom_sf"/>
</dbReference>
<dbReference type="PROSITE" id="PS50848">
    <property type="entry name" value="START"/>
    <property type="match status" value="2"/>
</dbReference>
<dbReference type="InterPro" id="IPR051213">
    <property type="entry name" value="START_lipid_transfer"/>
</dbReference>
<feature type="domain" description="START" evidence="2">
    <location>
        <begin position="78"/>
        <end position="281"/>
    </location>
</feature>
<feature type="compositionally biased region" description="Polar residues" evidence="1">
    <location>
        <begin position="277"/>
        <end position="288"/>
    </location>
</feature>
<evidence type="ECO:0000313" key="4">
    <source>
        <dbReference type="Proteomes" id="UP000654370"/>
    </source>
</evidence>
<gene>
    <name evidence="3" type="ORF">INT43_003116</name>
</gene>
<dbReference type="CDD" id="cd00177">
    <property type="entry name" value="START"/>
    <property type="match status" value="2"/>
</dbReference>
<feature type="compositionally biased region" description="Low complexity" evidence="1">
    <location>
        <begin position="350"/>
        <end position="377"/>
    </location>
</feature>
<keyword evidence="4" id="KW-1185">Reference proteome</keyword>
<dbReference type="AlphaFoldDB" id="A0A8H7PP78"/>
<protein>
    <recommendedName>
        <fullName evidence="2">START domain-containing protein</fullName>
    </recommendedName>
</protein>
<proteinExistence type="predicted"/>
<feature type="compositionally biased region" description="Basic and acidic residues" evidence="1">
    <location>
        <begin position="818"/>
        <end position="833"/>
    </location>
</feature>
<feature type="compositionally biased region" description="Pro residues" evidence="1">
    <location>
        <begin position="742"/>
        <end position="751"/>
    </location>
</feature>
<name>A0A8H7PP78_MORIS</name>
<dbReference type="Pfam" id="PF01852">
    <property type="entry name" value="START"/>
    <property type="match status" value="1"/>
</dbReference>
<dbReference type="Proteomes" id="UP000654370">
    <property type="component" value="Unassembled WGS sequence"/>
</dbReference>
<evidence type="ECO:0000313" key="3">
    <source>
        <dbReference type="EMBL" id="KAG2177869.1"/>
    </source>
</evidence>
<accession>A0A8H7PP78</accession>
<dbReference type="Gene3D" id="3.30.530.20">
    <property type="match status" value="2"/>
</dbReference>
<dbReference type="SUPFAM" id="SSF55961">
    <property type="entry name" value="Bet v1-like"/>
    <property type="match status" value="2"/>
</dbReference>
<sequence length="900" mass="99290">MSDDTYFDWNTEFSGSATMLNTPQPQVGLNSVFSDDEDEVVRRGSRNSNGTFNSSQGDTLITSAGYHIHQAESALMSMKAIAQDDSNWKKALKHKSGVMVYMRSGTVKGDKTPVFKGEAIIQGFSPQSIFYVIGMRKLWDEQYEDGNLIENLNDTTSLTYEVCKSSATSSKPRDMALVEKIECTAGGVILFACTSVDTPKIPPIHGKTRAEIKLQGWILEPLQSSPPSTKVTYVIQENMKGWVPGFAKKSLARRPLVIANIDTYLQKKAERLRAQNRMAQQSSANTTGRKLGRRPSIMNLNNDSTQQNGLNLGANSLPLPRRNSPLGGGSLIQAPKKRITFAEHDTTYSAESASADGDGASIQRDSVSSTPSTSVPTRMLYPHHKHPNVKMEKMSKLKHFASSLENWTYEGDLKGTKVYSQMTDDNKLVLRADGVILDGWTAEQICSVVNNFGSRKHWDMHVIDGKVVERFSQKDYLVYLQLRFPQFTTPIDLSAISSIETDPTTGSIHTVTASVSNPLIPEDTTGHYTRCNLEMQGWVFVPQFDQNGNTKSVTTSFISYVDYGFSVPPSTSRSLKSEASLYVSQVQDYLVQHGCPPYVRRIAGKIIKEEYSITAQAYEITYIVKHEPSGGNRKQQPGAISSWCTDIRIPPSNRQSGLEIQVSPTEGVRVEMTTDYSSLRLYSIDPFMDGKIVIVSMTEPAITASKMGPKFTLNGEVLIPRLMVVSQVSKEAASSTPDILQPLPPVDPLPTPRDTVTMANGTPSTKTEVASTQEAKDEQPHKVLNDLAQAALTTSPEQQHAAEQKTATESHTLLSTTEKAHNRRGSDVSHDDFSVASSTHRHAIIPNGYAIVPQSLEHSTHPNNIIVYINDDLTFNSQQLSVFFIAMVVCYYMGKFGCSC</sequence>
<feature type="region of interest" description="Disordered" evidence="1">
    <location>
        <begin position="350"/>
        <end position="382"/>
    </location>
</feature>
<evidence type="ECO:0000259" key="2">
    <source>
        <dbReference type="PROSITE" id="PS50848"/>
    </source>
</evidence>
<dbReference type="GO" id="GO:0008289">
    <property type="term" value="F:lipid binding"/>
    <property type="evidence" value="ECO:0007669"/>
    <property type="project" value="InterPro"/>
</dbReference>
<feature type="domain" description="START" evidence="2">
    <location>
        <begin position="405"/>
        <end position="575"/>
    </location>
</feature>
<dbReference type="PANTHER" id="PTHR19308">
    <property type="entry name" value="PHOSPHATIDYLCHOLINE TRANSFER PROTEIN"/>
    <property type="match status" value="1"/>
</dbReference>
<dbReference type="EMBL" id="JAEPQZ010000008">
    <property type="protein sequence ID" value="KAG2177869.1"/>
    <property type="molecule type" value="Genomic_DNA"/>
</dbReference>
<feature type="compositionally biased region" description="Polar residues" evidence="1">
    <location>
        <begin position="758"/>
        <end position="773"/>
    </location>
</feature>
<feature type="region of interest" description="Disordered" evidence="1">
    <location>
        <begin position="793"/>
        <end position="833"/>
    </location>
</feature>
<feature type="region of interest" description="Disordered" evidence="1">
    <location>
        <begin position="734"/>
        <end position="780"/>
    </location>
</feature>
<feature type="region of interest" description="Disordered" evidence="1">
    <location>
        <begin position="275"/>
        <end position="295"/>
    </location>
</feature>
<dbReference type="OrthoDB" id="196858at2759"/>
<dbReference type="SMART" id="SM00234">
    <property type="entry name" value="START"/>
    <property type="match status" value="1"/>
</dbReference>
<organism evidence="3 4">
    <name type="scientific">Mortierella isabellina</name>
    <name type="common">Filamentous fungus</name>
    <name type="synonym">Umbelopsis isabellina</name>
    <dbReference type="NCBI Taxonomy" id="91625"/>
    <lineage>
        <taxon>Eukaryota</taxon>
        <taxon>Fungi</taxon>
        <taxon>Fungi incertae sedis</taxon>
        <taxon>Mucoromycota</taxon>
        <taxon>Mucoromycotina</taxon>
        <taxon>Umbelopsidomycetes</taxon>
        <taxon>Umbelopsidales</taxon>
        <taxon>Umbelopsidaceae</taxon>
        <taxon>Umbelopsis</taxon>
    </lineage>
</organism>
<reference evidence="3" key="1">
    <citation type="submission" date="2020-12" db="EMBL/GenBank/DDBJ databases">
        <title>Metabolic potential, ecology and presence of endohyphal bacteria is reflected in genomic diversity of Mucoromycotina.</title>
        <authorList>
            <person name="Muszewska A."/>
            <person name="Okrasinska A."/>
            <person name="Steczkiewicz K."/>
            <person name="Drgas O."/>
            <person name="Orlowska M."/>
            <person name="Perlinska-Lenart U."/>
            <person name="Aleksandrzak-Piekarczyk T."/>
            <person name="Szatraj K."/>
            <person name="Zielenkiewicz U."/>
            <person name="Pilsyk S."/>
            <person name="Malc E."/>
            <person name="Mieczkowski P."/>
            <person name="Kruszewska J.S."/>
            <person name="Biernat P."/>
            <person name="Pawlowska J."/>
        </authorList>
    </citation>
    <scope>NUCLEOTIDE SEQUENCE</scope>
    <source>
        <strain evidence="3">WA0000067209</strain>
    </source>
</reference>
<dbReference type="InterPro" id="IPR002913">
    <property type="entry name" value="START_lipid-bd_dom"/>
</dbReference>
<comment type="caution">
    <text evidence="3">The sequence shown here is derived from an EMBL/GenBank/DDBJ whole genome shotgun (WGS) entry which is preliminary data.</text>
</comment>
<dbReference type="PANTHER" id="PTHR19308:SF14">
    <property type="entry name" value="START DOMAIN-CONTAINING PROTEIN"/>
    <property type="match status" value="1"/>
</dbReference>
<dbReference type="GO" id="GO:0005737">
    <property type="term" value="C:cytoplasm"/>
    <property type="evidence" value="ECO:0007669"/>
    <property type="project" value="UniProtKB-ARBA"/>
</dbReference>
<evidence type="ECO:0000256" key="1">
    <source>
        <dbReference type="SAM" id="MobiDB-lite"/>
    </source>
</evidence>